<dbReference type="SUPFAM" id="SSF53474">
    <property type="entry name" value="alpha/beta-Hydrolases"/>
    <property type="match status" value="1"/>
</dbReference>
<dbReference type="Gene3D" id="3.40.50.1820">
    <property type="entry name" value="alpha/beta hydrolase"/>
    <property type="match status" value="1"/>
</dbReference>
<dbReference type="InterPro" id="IPR029058">
    <property type="entry name" value="AB_hydrolase_fold"/>
</dbReference>
<evidence type="ECO:0000313" key="3">
    <source>
        <dbReference type="EMBL" id="CAD8680452.1"/>
    </source>
</evidence>
<accession>A0A7S0RKI1</accession>
<dbReference type="Pfam" id="PF00561">
    <property type="entry name" value="Abhydrolase_1"/>
    <property type="match status" value="1"/>
</dbReference>
<dbReference type="EMBL" id="HBFB01017097">
    <property type="protein sequence ID" value="CAD8680452.1"/>
    <property type="molecule type" value="Transcribed_RNA"/>
</dbReference>
<evidence type="ECO:0000259" key="2">
    <source>
        <dbReference type="Pfam" id="PF00561"/>
    </source>
</evidence>
<feature type="region of interest" description="Disordered" evidence="1">
    <location>
        <begin position="952"/>
        <end position="998"/>
    </location>
</feature>
<feature type="compositionally biased region" description="Low complexity" evidence="1">
    <location>
        <begin position="367"/>
        <end position="381"/>
    </location>
</feature>
<feature type="compositionally biased region" description="Polar residues" evidence="1">
    <location>
        <begin position="332"/>
        <end position="342"/>
    </location>
</feature>
<feature type="region of interest" description="Disordered" evidence="1">
    <location>
        <begin position="367"/>
        <end position="428"/>
    </location>
</feature>
<feature type="region of interest" description="Disordered" evidence="1">
    <location>
        <begin position="720"/>
        <end position="816"/>
    </location>
</feature>
<evidence type="ECO:0000256" key="1">
    <source>
        <dbReference type="SAM" id="MobiDB-lite"/>
    </source>
</evidence>
<feature type="compositionally biased region" description="Low complexity" evidence="1">
    <location>
        <begin position="749"/>
        <end position="780"/>
    </location>
</feature>
<dbReference type="AlphaFoldDB" id="A0A7S0RKI1"/>
<proteinExistence type="predicted"/>
<dbReference type="PANTHER" id="PTHR37471">
    <property type="entry name" value="UNNAMED PRODUCT"/>
    <property type="match status" value="1"/>
</dbReference>
<feature type="region of interest" description="Disordered" evidence="1">
    <location>
        <begin position="246"/>
        <end position="354"/>
    </location>
</feature>
<dbReference type="InterPro" id="IPR000073">
    <property type="entry name" value="AB_hydrolase_1"/>
</dbReference>
<dbReference type="PANTHER" id="PTHR37471:SF1">
    <property type="entry name" value="AB HYDROLASE-1 DOMAIN-CONTAINING PROTEIN"/>
    <property type="match status" value="1"/>
</dbReference>
<feature type="compositionally biased region" description="Polar residues" evidence="1">
    <location>
        <begin position="284"/>
        <end position="293"/>
    </location>
</feature>
<feature type="compositionally biased region" description="Acidic residues" evidence="1">
    <location>
        <begin position="987"/>
        <end position="997"/>
    </location>
</feature>
<reference evidence="3" key="1">
    <citation type="submission" date="2021-01" db="EMBL/GenBank/DDBJ databases">
        <authorList>
            <person name="Corre E."/>
            <person name="Pelletier E."/>
            <person name="Niang G."/>
            <person name="Scheremetjew M."/>
            <person name="Finn R."/>
            <person name="Kale V."/>
            <person name="Holt S."/>
            <person name="Cochrane G."/>
            <person name="Meng A."/>
            <person name="Brown T."/>
            <person name="Cohen L."/>
        </authorList>
    </citation>
    <scope>NUCLEOTIDE SEQUENCE</scope>
    <source>
        <strain evidence="3">SAG 11-49</strain>
    </source>
</reference>
<gene>
    <name evidence="3" type="ORF">CLEI1391_LOCUS9586</name>
</gene>
<name>A0A7S0RKI1_9CHLO</name>
<sequence>MPSTSPASPLALALKLFLRSTRAADHYLVSILRSIQQLVTKAFAHPVRAALLGLLATEAWFVLKWLSKFKSFSLMELTSPAGHDNRKAFTAFTRTMDFIRVFSGRPTLSGKMREYISTWFHGTPWHQLKIGNLEEHVARSYFYKSRDEMVASGQGPQLRAMVVEVAELAGVSESELVEGYDPEVKAMWHLQEPLRVSYRPLAFYAVMEGLALASKGVLHSLGFAKGQVPGCTFHVMGLPLPGKRRTASWFSTPPPAPAVPAPAAAAASKGEQGKPPRGSRQLRSHQSAPTPSGNLAAEEGSSGGSSSSRGGSAGVRQQAIAGVEALEPAGESSATGSSQQGSDAPPSPSAVVRQKGPRTLLQRLRGGQGLPGVAAGAEPAAPGTPCPTPSLLPQQQPHASHVRAIPGVSSTGSTTTGGTAARPTDASNPAPPPILFLHGVGVGLLTYLHILAHISAEARASGQAVIVPEFPHVSMRLCAGQEVPTAERAAEGVLAMLDALGVDKVCVVAHSYGTFVASRLVQTAGHRIVSLALIDPVCLAMFMPHLLHSFIYKPPRRDSLWHRVKDHFVRFAAREVHIAATFCRKFYWTSVQLDFELLPDNAMVVLGGCDELLHGEEVAAGLRALQERRAAGAVSFSAQPPRTYTHFTTLAEALSSRQQQQASQQQQPQSQGLVAGLRHRAGSVANTLYAVAQRLGSDATGVEQAATAAAAASGFTTEAVHSMAAEHSSNSRRTSGGGVPEARGNGSQPPAASISGIAGSGAAAPDASPSTPVTAAAGASRVLAGGTGSSTCEIEPQPSPSKELQQPPPAASSGAAVRVCMDSAQDLRGPTIDQDQDASSGAVASTFTGAATDVPISGSAATSAAMRGGVPVELHGSGVGGVPRLMFLPTMAHADFMFIQPFQDMVLQEVTTYTVSVGAAYASMTAANKREAKHHEASTAAAAAAAAAAGAGTSTDSAGTDGGQAGVQPGARPATAVCTDSCGEGSSSEEEEEEQEEAASLVRRRVVAVGGKQGRQQLRVPTPPMRMALTPKRRSAEYERAVALAEASCVRHIL</sequence>
<organism evidence="3">
    <name type="scientific">Chlamydomonas leiostraca</name>
    <dbReference type="NCBI Taxonomy" id="1034604"/>
    <lineage>
        <taxon>Eukaryota</taxon>
        <taxon>Viridiplantae</taxon>
        <taxon>Chlorophyta</taxon>
        <taxon>core chlorophytes</taxon>
        <taxon>Chlorophyceae</taxon>
        <taxon>CS clade</taxon>
        <taxon>Chlamydomonadales</taxon>
        <taxon>Chlamydomonadaceae</taxon>
        <taxon>Chlamydomonas</taxon>
    </lineage>
</organism>
<protein>
    <recommendedName>
        <fullName evidence="2">AB hydrolase-1 domain-containing protein</fullName>
    </recommendedName>
</protein>
<feature type="domain" description="AB hydrolase-1" evidence="2">
    <location>
        <begin position="432"/>
        <end position="571"/>
    </location>
</feature>
<feature type="compositionally biased region" description="Low complexity" evidence="1">
    <location>
        <begin position="409"/>
        <end position="419"/>
    </location>
</feature>